<dbReference type="GeneID" id="92365869"/>
<gene>
    <name evidence="1" type="ORF">cand_016840</name>
</gene>
<reference evidence="1 2" key="1">
    <citation type="submission" date="2016-10" db="EMBL/GenBank/DDBJ databases">
        <title>Reductive evolution of mitochondrial metabolism and differential evolution of invasion-related proteins in Cryptosporidium.</title>
        <authorList>
            <person name="Liu S."/>
            <person name="Roellig D.M."/>
            <person name="Guo Y."/>
            <person name="Li N."/>
            <person name="Frace M.A."/>
            <person name="Tang K."/>
            <person name="Zhang L."/>
            <person name="Feng Y."/>
            <person name="Xiao L."/>
        </authorList>
    </citation>
    <scope>NUCLEOTIDE SEQUENCE [LARGE SCALE GENOMIC DNA]</scope>
    <source>
        <strain evidence="1">30847</strain>
    </source>
</reference>
<dbReference type="EMBL" id="LRBS01000034">
    <property type="protein sequence ID" value="OII77524.1"/>
    <property type="molecule type" value="Genomic_DNA"/>
</dbReference>
<protein>
    <submittedName>
        <fullName evidence="1">Uncharacterized protein</fullName>
    </submittedName>
</protein>
<evidence type="ECO:0000313" key="1">
    <source>
        <dbReference type="EMBL" id="OII77524.1"/>
    </source>
</evidence>
<dbReference type="VEuPathDB" id="CryptoDB:cand_016840"/>
<dbReference type="RefSeq" id="XP_067069370.1">
    <property type="nucleotide sequence ID" value="XM_067211918.1"/>
</dbReference>
<keyword evidence="2" id="KW-1185">Reference proteome</keyword>
<evidence type="ECO:0000313" key="2">
    <source>
        <dbReference type="Proteomes" id="UP000186804"/>
    </source>
</evidence>
<dbReference type="Proteomes" id="UP000186804">
    <property type="component" value="Unassembled WGS sequence"/>
</dbReference>
<accession>A0A1J4MWT4</accession>
<dbReference type="AlphaFoldDB" id="A0A1J4MWT4"/>
<proteinExistence type="predicted"/>
<dbReference type="OrthoDB" id="1918at2759"/>
<comment type="caution">
    <text evidence="1">The sequence shown here is derived from an EMBL/GenBank/DDBJ whole genome shotgun (WGS) entry which is preliminary data.</text>
</comment>
<dbReference type="PANTHER" id="PTHR12507">
    <property type="entry name" value="REDUCED GROWTH PHENOTYPE 1 RGP1, YEAST -RELATED"/>
    <property type="match status" value="1"/>
</dbReference>
<name>A0A1J4MWT4_9CRYT</name>
<sequence length="554" mass="66643">MYIDCQEFVYGSARYYIQIQFDQPYYFSSDKLSVYITIYYNKNKNLINTLPKEYISKPEYIVKELSDDYFLDYGAIQLYGYTTNNINFNLDHYNGNYNILNKLFGYKSNLERNNQINTRIIFVSNPYVFISNLSLNKKYDKIGPFYYSCIIPPFLPPSFNGQYKKYGYFLLLTFGTHKNSNNINCLGSKIQKRLRFDIKLFGPYPTSVNCLLSFSNIFKFSHPITSPNKQNKNLYLENNQDNIINQYYYNNEYCDYYQDFQLCKNKFIKNLEEQYQNKIINYKEILLNNSSNLKLRFFEPLAQTIDLQNKLLNLPKSILELYWQNSLEIMKLNNFEITKDHFIYENIYKKKSEILHINYQSQLVAICNISNINHWYKCDSINISFNMSNAKWKTQEIHILINRIEEVKFINVDQINKSTKQIYNYKRCTLWDNFFQHNININNLSIIPSFTTDDIKVYYQLIIHFFIYINKDCSNMEFLQIDKLNMIGKLTWISPPISIYQNYQDIFYNKKYYFEINDQYKEFSNIIELFQTPSNSIFKLFSLNNLLQYKSIEM</sequence>
<dbReference type="InterPro" id="IPR014848">
    <property type="entry name" value="Rgp1"/>
</dbReference>
<organism evidence="1 2">
    <name type="scientific">Cryptosporidium andersoni</name>
    <dbReference type="NCBI Taxonomy" id="117008"/>
    <lineage>
        <taxon>Eukaryota</taxon>
        <taxon>Sar</taxon>
        <taxon>Alveolata</taxon>
        <taxon>Apicomplexa</taxon>
        <taxon>Conoidasida</taxon>
        <taxon>Coccidia</taxon>
        <taxon>Eucoccidiorida</taxon>
        <taxon>Eimeriorina</taxon>
        <taxon>Cryptosporidiidae</taxon>
        <taxon>Cryptosporidium</taxon>
    </lineage>
</organism>